<accession>A0A7E5WHF4</accession>
<feature type="domain" description="HIT" evidence="16">
    <location>
        <begin position="336"/>
        <end position="444"/>
    </location>
</feature>
<dbReference type="PROSITE" id="PS51084">
    <property type="entry name" value="HIT_2"/>
    <property type="match status" value="1"/>
</dbReference>
<keyword evidence="17" id="KW-1185">Reference proteome</keyword>
<name>A0A7E5WHF4_TRINI</name>
<dbReference type="GeneID" id="113502432"/>
<feature type="active site" description="Tele-AMP-histidine intermediate" evidence="11">
    <location>
        <position position="431"/>
    </location>
</feature>
<dbReference type="EC" id="3.6.1.29" evidence="3"/>
<dbReference type="CDD" id="cd01275">
    <property type="entry name" value="FHIT"/>
    <property type="match status" value="1"/>
</dbReference>
<keyword evidence="6" id="KW-0511">Multifunctional enzyme</keyword>
<evidence type="ECO:0000256" key="2">
    <source>
        <dbReference type="ARBA" id="ARBA00011881"/>
    </source>
</evidence>
<evidence type="ECO:0000256" key="8">
    <source>
        <dbReference type="ARBA" id="ARBA00057461"/>
    </source>
</evidence>
<evidence type="ECO:0000256" key="6">
    <source>
        <dbReference type="ARBA" id="ARBA00023268"/>
    </source>
</evidence>
<evidence type="ECO:0000256" key="14">
    <source>
        <dbReference type="PROSITE-ProRule" id="PRU00464"/>
    </source>
</evidence>
<dbReference type="FunCoup" id="A0A7E5WHF4">
    <property type="interactions" value="656"/>
</dbReference>
<gene>
    <name evidence="18" type="primary">LOC113502432</name>
</gene>
<evidence type="ECO:0000256" key="4">
    <source>
        <dbReference type="ARBA" id="ARBA00022741"/>
    </source>
</evidence>
<feature type="domain" description="CN hydrolase" evidence="15">
    <location>
        <begin position="30"/>
        <end position="285"/>
    </location>
</feature>
<dbReference type="GO" id="GO:0016811">
    <property type="term" value="F:hydrolase activity, acting on carbon-nitrogen (but not peptide) bonds, in linear amides"/>
    <property type="evidence" value="ECO:0007669"/>
    <property type="project" value="InterPro"/>
</dbReference>
<comment type="function">
    <text evidence="8">Cleaves A-5'-PPP-5'A to yield AMP and ADP.</text>
</comment>
<feature type="short sequence motif" description="Histidine triad motif" evidence="14">
    <location>
        <begin position="429"/>
        <end position="433"/>
    </location>
</feature>
<evidence type="ECO:0000256" key="9">
    <source>
        <dbReference type="ARBA" id="ARBA00061127"/>
    </source>
</evidence>
<feature type="binding site" evidence="12">
    <location>
        <position position="362"/>
    </location>
    <ligand>
        <name>substrate</name>
    </ligand>
</feature>
<dbReference type="KEGG" id="tnl:113502432"/>
<feature type="site" description="Important for induction of apoptosis" evidence="13">
    <location>
        <position position="449"/>
    </location>
</feature>
<feature type="binding site" evidence="12">
    <location>
        <position position="433"/>
    </location>
    <ligand>
        <name>substrate</name>
    </ligand>
</feature>
<keyword evidence="4" id="KW-0547">Nucleotide-binding</keyword>
<dbReference type="InterPro" id="IPR003010">
    <property type="entry name" value="C-N_Hydrolase"/>
</dbReference>
<organism evidence="17 18">
    <name type="scientific">Trichoplusia ni</name>
    <name type="common">Cabbage looper</name>
    <dbReference type="NCBI Taxonomy" id="7111"/>
    <lineage>
        <taxon>Eukaryota</taxon>
        <taxon>Metazoa</taxon>
        <taxon>Ecdysozoa</taxon>
        <taxon>Arthropoda</taxon>
        <taxon>Hexapoda</taxon>
        <taxon>Insecta</taxon>
        <taxon>Pterygota</taxon>
        <taxon>Neoptera</taxon>
        <taxon>Endopterygota</taxon>
        <taxon>Lepidoptera</taxon>
        <taxon>Glossata</taxon>
        <taxon>Ditrysia</taxon>
        <taxon>Noctuoidea</taxon>
        <taxon>Noctuidae</taxon>
        <taxon>Plusiinae</taxon>
        <taxon>Trichoplusia</taxon>
    </lineage>
</organism>
<dbReference type="OrthoDB" id="680339at2759"/>
<protein>
    <recommendedName>
        <fullName evidence="10">Nitrilase and fragile histidine triad fusion protein NitFhit</fullName>
        <ecNumber evidence="3">3.6.1.29</ecNumber>
    </recommendedName>
</protein>
<sequence length="511" mass="57376">MMRNWPMKLITTFSRLYSTRQASKTMTDGQRIAVCQMTSVEDKAKNLEVVASLIQDAAKEDVQMLFFPEACDYLCANKKDAVCLAEPIIGGATIACYKQLAAQHNVWLSMGGVHEKDPSDPSKAYNTHVIIDNKGEIVQTYRKLHLFDVEIPEKNLRLKESDIAHAGGHIVTPVETPVGRVGLSICYDLRFPELSTALSILKAEILTYPSAFTQPTGKAHWHILLRARAIENQCYVIAAAQSGTHNEKRRSYGHALCVDPWGTVLADCEEVSPCYKIVEISQQKLKEVRTNMPVFRHRRREVYSLYTLSLRKELLPAHNSNPPASASAPPPSSNEPGYTFGHVKVPETCVFYKSDLTYAFVNLRCVIPGHVLVAPIRMAERNKDLTEEEAQDFYKSIRIVQALMEKVHSADSCTVTMQDGRNAGQTVKHLHCHIMPRKKGDFIENDLIYLELAKHDQFKPGHPAKPARTREDMEAEAQYLRTELEKMNNMTYIDGNRTAEKFGDTGSAAAV</sequence>
<feature type="binding site" evidence="12">
    <location>
        <position position="418"/>
    </location>
    <ligand>
        <name>substrate</name>
    </ligand>
</feature>
<dbReference type="SUPFAM" id="SSF56317">
    <property type="entry name" value="Carbon-nitrogen hydrolase"/>
    <property type="match status" value="1"/>
</dbReference>
<dbReference type="Pfam" id="PF01230">
    <property type="entry name" value="HIT"/>
    <property type="match status" value="1"/>
</dbReference>
<dbReference type="FunFam" id="3.30.428.10:FF:000011">
    <property type="entry name" value="Fragile histidine triad"/>
    <property type="match status" value="1"/>
</dbReference>
<keyword evidence="5" id="KW-0378">Hydrolase</keyword>
<dbReference type="GO" id="GO:0006139">
    <property type="term" value="P:nucleobase-containing compound metabolic process"/>
    <property type="evidence" value="ECO:0007669"/>
    <property type="project" value="TreeGrafter"/>
</dbReference>
<dbReference type="PROSITE" id="PS50263">
    <property type="entry name" value="CN_HYDROLASE"/>
    <property type="match status" value="1"/>
</dbReference>
<dbReference type="CDD" id="cd07572">
    <property type="entry name" value="nit"/>
    <property type="match status" value="1"/>
</dbReference>
<evidence type="ECO:0000256" key="10">
    <source>
        <dbReference type="ARBA" id="ARBA00069577"/>
    </source>
</evidence>
<dbReference type="InterPro" id="IPR039383">
    <property type="entry name" value="FHIT"/>
</dbReference>
<evidence type="ECO:0000313" key="18">
    <source>
        <dbReference type="RefSeq" id="XP_026739797.1"/>
    </source>
</evidence>
<dbReference type="Gene3D" id="3.60.110.10">
    <property type="entry name" value="Carbon-nitrogen hydrolase"/>
    <property type="match status" value="1"/>
</dbReference>
<dbReference type="Pfam" id="PF00795">
    <property type="entry name" value="CN_hydrolase"/>
    <property type="match status" value="1"/>
</dbReference>
<dbReference type="GO" id="GO:0000166">
    <property type="term" value="F:nucleotide binding"/>
    <property type="evidence" value="ECO:0007669"/>
    <property type="project" value="UniProtKB-KW"/>
</dbReference>
<dbReference type="SUPFAM" id="SSF54197">
    <property type="entry name" value="HIT-like"/>
    <property type="match status" value="1"/>
</dbReference>
<dbReference type="InterPro" id="IPR036526">
    <property type="entry name" value="C-N_Hydrolase_sf"/>
</dbReference>
<dbReference type="FunFam" id="3.60.110.10:FF:000005">
    <property type="entry name" value="nitrilase homolog 1 isoform X1"/>
    <property type="match status" value="1"/>
</dbReference>
<dbReference type="InterPro" id="IPR045254">
    <property type="entry name" value="Nit1/2_C-N_Hydrolase"/>
</dbReference>
<dbReference type="Gene3D" id="3.30.428.10">
    <property type="entry name" value="HIT-like"/>
    <property type="match status" value="1"/>
</dbReference>
<dbReference type="RefSeq" id="XP_026739797.1">
    <property type="nucleotide sequence ID" value="XM_026883996.1"/>
</dbReference>
<proteinExistence type="inferred from homology"/>
<evidence type="ECO:0000256" key="7">
    <source>
        <dbReference type="ARBA" id="ARBA00047780"/>
    </source>
</evidence>
<dbReference type="InParanoid" id="A0A7E5WHF4"/>
<comment type="cofactor">
    <cofactor evidence="1">
        <name>Mn(2+)</name>
        <dbReference type="ChEBI" id="CHEBI:29035"/>
    </cofactor>
</comment>
<evidence type="ECO:0000259" key="15">
    <source>
        <dbReference type="PROSITE" id="PS50263"/>
    </source>
</evidence>
<dbReference type="Proteomes" id="UP000322000">
    <property type="component" value="Chromosome 17"/>
</dbReference>
<evidence type="ECO:0000256" key="11">
    <source>
        <dbReference type="PIRSR" id="PIRSR639383-1"/>
    </source>
</evidence>
<evidence type="ECO:0000256" key="12">
    <source>
        <dbReference type="PIRSR" id="PIRSR639383-2"/>
    </source>
</evidence>
<dbReference type="AlphaFoldDB" id="A0A7E5WHF4"/>
<evidence type="ECO:0000256" key="13">
    <source>
        <dbReference type="PIRSR" id="PIRSR639383-3"/>
    </source>
</evidence>
<evidence type="ECO:0000313" key="17">
    <source>
        <dbReference type="Proteomes" id="UP000322000"/>
    </source>
</evidence>
<dbReference type="CTD" id="38029"/>
<dbReference type="InterPro" id="IPR036265">
    <property type="entry name" value="HIT-like_sf"/>
</dbReference>
<evidence type="ECO:0000259" key="16">
    <source>
        <dbReference type="PROSITE" id="PS51084"/>
    </source>
</evidence>
<comment type="similarity">
    <text evidence="9">In the N-terminal section; belongs to the UPF0012 family.</text>
</comment>
<dbReference type="GO" id="GO:0047710">
    <property type="term" value="F:bis(5'-adenosyl)-triphosphatase activity"/>
    <property type="evidence" value="ECO:0007669"/>
    <property type="project" value="UniProtKB-EC"/>
</dbReference>
<comment type="catalytic activity">
    <reaction evidence="7">
        <text>P(1),P(3)-bis(5'-adenosyl) triphosphate + H2O = AMP + ADP + 2 H(+)</text>
        <dbReference type="Rhea" id="RHEA:13893"/>
        <dbReference type="ChEBI" id="CHEBI:15377"/>
        <dbReference type="ChEBI" id="CHEBI:15378"/>
        <dbReference type="ChEBI" id="CHEBI:58529"/>
        <dbReference type="ChEBI" id="CHEBI:456215"/>
        <dbReference type="ChEBI" id="CHEBI:456216"/>
        <dbReference type="EC" id="3.6.1.29"/>
    </reaction>
</comment>
<reference evidence="18" key="1">
    <citation type="submission" date="2025-08" db="UniProtKB">
        <authorList>
            <consortium name="RefSeq"/>
        </authorList>
    </citation>
    <scope>IDENTIFICATION</scope>
</reference>
<dbReference type="PANTHER" id="PTHR23088">
    <property type="entry name" value="NITRILASE-RELATED"/>
    <property type="match status" value="1"/>
</dbReference>
<evidence type="ECO:0000256" key="5">
    <source>
        <dbReference type="ARBA" id="ARBA00022801"/>
    </source>
</evidence>
<dbReference type="PANTHER" id="PTHR23088:SF27">
    <property type="entry name" value="DEAMINATED GLUTATHIONE AMIDASE"/>
    <property type="match status" value="1"/>
</dbReference>
<comment type="subunit">
    <text evidence="2">Homotetramer.</text>
</comment>
<evidence type="ECO:0000256" key="3">
    <source>
        <dbReference type="ARBA" id="ARBA00012377"/>
    </source>
</evidence>
<feature type="binding site" evidence="12">
    <location>
        <begin position="424"/>
        <end position="427"/>
    </location>
    <ligand>
        <name>substrate</name>
    </ligand>
</feature>
<dbReference type="InterPro" id="IPR011146">
    <property type="entry name" value="HIT-like"/>
</dbReference>
<evidence type="ECO:0000256" key="1">
    <source>
        <dbReference type="ARBA" id="ARBA00001936"/>
    </source>
</evidence>